<comment type="cofactor">
    <cofactor evidence="12">
        <name>Zn(2+)</name>
        <dbReference type="ChEBI" id="CHEBI:29105"/>
    </cofactor>
    <text evidence="12">Binds 1 zinc ion per subunit.</text>
</comment>
<dbReference type="GO" id="GO:0002161">
    <property type="term" value="F:aminoacyl-tRNA deacylase activity"/>
    <property type="evidence" value="ECO:0007669"/>
    <property type="project" value="TreeGrafter"/>
</dbReference>
<dbReference type="PRINTS" id="PR00980">
    <property type="entry name" value="TRNASYNTHALA"/>
</dbReference>
<dbReference type="EC" id="6.1.1.7" evidence="12"/>
<comment type="domain">
    <text evidence="12">Consists of three domains; the N-terminal catalytic domain, the editing domain and the C-terminal C-Ala domain. The editing domain removes incorrectly charged amino acids, while the C-Ala domain, along with tRNA(Ala), serves as a bridge to cooperatively bring together the editing and aminoacylation centers thus stimulating deacylation of misacylated tRNAs.</text>
</comment>
<dbReference type="CDD" id="cd00673">
    <property type="entry name" value="AlaRS_core"/>
    <property type="match status" value="1"/>
</dbReference>
<evidence type="ECO:0000256" key="6">
    <source>
        <dbReference type="ARBA" id="ARBA00022741"/>
    </source>
</evidence>
<dbReference type="FunFam" id="3.30.930.10:FF:000004">
    <property type="entry name" value="Alanine--tRNA ligase"/>
    <property type="match status" value="1"/>
</dbReference>
<dbReference type="Pfam" id="PF07973">
    <property type="entry name" value="tRNA_SAD"/>
    <property type="match status" value="1"/>
</dbReference>
<dbReference type="GO" id="GO:0005829">
    <property type="term" value="C:cytosol"/>
    <property type="evidence" value="ECO:0007669"/>
    <property type="project" value="TreeGrafter"/>
</dbReference>
<dbReference type="InterPro" id="IPR018164">
    <property type="entry name" value="Ala-tRNA-synth_IIc_N"/>
</dbReference>
<dbReference type="Pfam" id="PF02272">
    <property type="entry name" value="DHHA1"/>
    <property type="match status" value="1"/>
</dbReference>
<dbReference type="GO" id="GO:0005524">
    <property type="term" value="F:ATP binding"/>
    <property type="evidence" value="ECO:0007669"/>
    <property type="project" value="UniProtKB-UniRule"/>
</dbReference>
<dbReference type="FunFam" id="2.40.30.130:FF:000001">
    <property type="entry name" value="Alanine--tRNA ligase"/>
    <property type="match status" value="1"/>
</dbReference>
<keyword evidence="11 12" id="KW-0030">Aminoacyl-tRNA synthetase</keyword>
<proteinExistence type="inferred from homology"/>
<dbReference type="PANTHER" id="PTHR11777:SF9">
    <property type="entry name" value="ALANINE--TRNA LIGASE, CYTOPLASMIC"/>
    <property type="match status" value="1"/>
</dbReference>
<evidence type="ECO:0000256" key="12">
    <source>
        <dbReference type="HAMAP-Rule" id="MF_00036"/>
    </source>
</evidence>
<feature type="binding site" evidence="12">
    <location>
        <position position="567"/>
    </location>
    <ligand>
        <name>Zn(2+)</name>
        <dbReference type="ChEBI" id="CHEBI:29105"/>
    </ligand>
</feature>
<name>A0A858SSH3_9RHOB</name>
<evidence type="ECO:0000256" key="5">
    <source>
        <dbReference type="ARBA" id="ARBA00022723"/>
    </source>
</evidence>
<dbReference type="GO" id="GO:0004813">
    <property type="term" value="F:alanine-tRNA ligase activity"/>
    <property type="evidence" value="ECO:0007669"/>
    <property type="project" value="UniProtKB-UniRule"/>
</dbReference>
<dbReference type="RefSeq" id="WP_169640485.1">
    <property type="nucleotide sequence ID" value="NZ_CP048788.1"/>
</dbReference>
<evidence type="ECO:0000256" key="1">
    <source>
        <dbReference type="ARBA" id="ARBA00004496"/>
    </source>
</evidence>
<evidence type="ECO:0000256" key="7">
    <source>
        <dbReference type="ARBA" id="ARBA00022833"/>
    </source>
</evidence>
<dbReference type="SUPFAM" id="SSF55186">
    <property type="entry name" value="ThrRS/AlaRS common domain"/>
    <property type="match status" value="1"/>
</dbReference>
<dbReference type="SMART" id="SM00863">
    <property type="entry name" value="tRNA_SAD"/>
    <property type="match status" value="1"/>
</dbReference>
<comment type="catalytic activity">
    <reaction evidence="12">
        <text>tRNA(Ala) + L-alanine + ATP = L-alanyl-tRNA(Ala) + AMP + diphosphate</text>
        <dbReference type="Rhea" id="RHEA:12540"/>
        <dbReference type="Rhea" id="RHEA-COMP:9657"/>
        <dbReference type="Rhea" id="RHEA-COMP:9923"/>
        <dbReference type="ChEBI" id="CHEBI:30616"/>
        <dbReference type="ChEBI" id="CHEBI:33019"/>
        <dbReference type="ChEBI" id="CHEBI:57972"/>
        <dbReference type="ChEBI" id="CHEBI:78442"/>
        <dbReference type="ChEBI" id="CHEBI:78497"/>
        <dbReference type="ChEBI" id="CHEBI:456215"/>
        <dbReference type="EC" id="6.1.1.7"/>
    </reaction>
</comment>
<dbReference type="Gene3D" id="2.40.30.130">
    <property type="match status" value="1"/>
</dbReference>
<keyword evidence="4 12" id="KW-0436">Ligase</keyword>
<dbReference type="Proteomes" id="UP000503308">
    <property type="component" value="Chromosome"/>
</dbReference>
<dbReference type="NCBIfam" id="TIGR00344">
    <property type="entry name" value="alaS"/>
    <property type="match status" value="1"/>
</dbReference>
<evidence type="ECO:0000313" key="14">
    <source>
        <dbReference type="EMBL" id="QJF51270.1"/>
    </source>
</evidence>
<keyword evidence="15" id="KW-1185">Reference proteome</keyword>
<dbReference type="SUPFAM" id="SSF50447">
    <property type="entry name" value="Translation proteins"/>
    <property type="match status" value="1"/>
</dbReference>
<evidence type="ECO:0000259" key="13">
    <source>
        <dbReference type="PROSITE" id="PS50860"/>
    </source>
</evidence>
<dbReference type="InterPro" id="IPR009000">
    <property type="entry name" value="Transl_B-barrel_sf"/>
</dbReference>
<dbReference type="SUPFAM" id="SSF55681">
    <property type="entry name" value="Class II aaRS and biotin synthetases"/>
    <property type="match status" value="1"/>
</dbReference>
<keyword evidence="9 12" id="KW-0694">RNA-binding</keyword>
<organism evidence="14 15">
    <name type="scientific">Roseobacter ponti</name>
    <dbReference type="NCBI Taxonomy" id="1891787"/>
    <lineage>
        <taxon>Bacteria</taxon>
        <taxon>Pseudomonadati</taxon>
        <taxon>Pseudomonadota</taxon>
        <taxon>Alphaproteobacteria</taxon>
        <taxon>Rhodobacterales</taxon>
        <taxon>Roseobacteraceae</taxon>
        <taxon>Roseobacter</taxon>
    </lineage>
</organism>
<dbReference type="GO" id="GO:0000049">
    <property type="term" value="F:tRNA binding"/>
    <property type="evidence" value="ECO:0007669"/>
    <property type="project" value="UniProtKB-KW"/>
</dbReference>
<dbReference type="GO" id="GO:0006419">
    <property type="term" value="P:alanyl-tRNA aminoacylation"/>
    <property type="evidence" value="ECO:0007669"/>
    <property type="project" value="UniProtKB-UniRule"/>
</dbReference>
<dbReference type="InterPro" id="IPR012947">
    <property type="entry name" value="tRNA_SAD"/>
</dbReference>
<dbReference type="KEGG" id="rpon:G3256_08900"/>
<dbReference type="FunFam" id="3.10.310.40:FF:000001">
    <property type="entry name" value="Alanine--tRNA ligase"/>
    <property type="match status" value="1"/>
</dbReference>
<dbReference type="PROSITE" id="PS50860">
    <property type="entry name" value="AA_TRNA_LIGASE_II_ALA"/>
    <property type="match status" value="1"/>
</dbReference>
<dbReference type="PANTHER" id="PTHR11777">
    <property type="entry name" value="ALANYL-TRNA SYNTHETASE"/>
    <property type="match status" value="1"/>
</dbReference>
<evidence type="ECO:0000256" key="2">
    <source>
        <dbReference type="ARBA" id="ARBA00008226"/>
    </source>
</evidence>
<dbReference type="FunFam" id="3.30.54.20:FF:000001">
    <property type="entry name" value="Alanine--tRNA ligase"/>
    <property type="match status" value="1"/>
</dbReference>
<keyword evidence="6 12" id="KW-0547">Nucleotide-binding</keyword>
<keyword evidence="7 12" id="KW-0862">Zinc</keyword>
<protein>
    <recommendedName>
        <fullName evidence="12">Alanine--tRNA ligase</fullName>
        <ecNumber evidence="12">6.1.1.7</ecNumber>
    </recommendedName>
    <alternativeName>
        <fullName evidence="12">Alanyl-tRNA synthetase</fullName>
        <shortName evidence="12">AlaRS</shortName>
    </alternativeName>
</protein>
<comment type="function">
    <text evidence="12">Catalyzes the attachment of alanine to tRNA(Ala) in a two-step reaction: alanine is first activated by ATP to form Ala-AMP and then transferred to the acceptor end of tRNA(Ala). Also edits incorrectly charged Ser-tRNA(Ala) and Gly-tRNA(Ala) via its editing domain.</text>
</comment>
<sequence length="885" mass="95555">MQTLNDIRSTFLSYYQKQGHEVVPSSPLVPRNDPTLMFANSGMVQFKNLFTGVETRDYKRATTAQKCVRAGGKHNDLDNVGYTARHHTFFEMLGNFSFGDYFKDDAIRFAWELITRDLGIDKDRLYVTVYHTDDEAAAIWKKVAGLSDDRIIRIATNDNFWMMGPTGPCGPCTEIFYDHGDHIWGGPPGSPEEDGDRFVEIWNLVFMQYEQFEDGTRRDLAAQSIDTGMGIERVAALLQGTNDNYATDLMRSLIEASADATSTDPDGTGRTHHRVIADHLRSTSFLMADGVMPSNDGRGYVLRRIMRRAMRHAHLLGAKDPLMHRLVPALVRQMGAAYPELGQAQPMIEQTLLQEETRFRQTLDRGLKLLDDELSGLPEGADLPGEAAFRLYDTYGFPLDLTQDALREQGRAVDTDGFDTAMAEQKAKARAAWSGSGEAADATVWFDVADKHGTTDFLGYDTETAEGQIAAIVRDGVPTDTAGTGDSVQIALNQTPFYAESGGQVGDSGTLRTQDGEVTITDTRKTAGVFIHFGKVTSGSIATGEAAILEVDHSRRSAIRSNHSATHLLHEALREALGDHVAQRGSLNAEDRLRFDFSHTEALTLDQLATVEADVNRYIRQNAPVETRIMTPDDARAIGAQALFGEKYGDEVRVVSMGRKEGSGKGNDGATYSLELCGGTHVRQTGDIGAFVTLGDSASSAGVRRIEALTGAAAMSYLRAQDHRLAEVALELKAQAADVPERVRSLLDERRALSNEVAQLRRELAMSGGGTAAPEARDVGGISFMAQVLSGVTGRDLPALVDQFKERLGSGAILLIAEADGKAAVAAGVTGDLTDTVSAVDMVRTAVAGLGGKGGGGRPDMAQGGAKDITNAEAAIAAVEDILKG</sequence>
<reference evidence="14 15" key="1">
    <citation type="submission" date="2020-02" db="EMBL/GenBank/DDBJ databases">
        <title>Genome sequence of Roseobacter ponti.</title>
        <authorList>
            <person name="Hollensteiner J."/>
            <person name="Schneider D."/>
            <person name="Poehlein A."/>
            <person name="Daniel R."/>
        </authorList>
    </citation>
    <scope>NUCLEOTIDE SEQUENCE [LARGE SCALE GENOMIC DNA]</scope>
    <source>
        <strain evidence="14 15">DSM 106830</strain>
    </source>
</reference>
<feature type="binding site" evidence="12">
    <location>
        <position position="681"/>
    </location>
    <ligand>
        <name>Zn(2+)</name>
        <dbReference type="ChEBI" id="CHEBI:29105"/>
    </ligand>
</feature>
<dbReference type="InterPro" id="IPR003156">
    <property type="entry name" value="DHHA1_dom"/>
</dbReference>
<dbReference type="InterPro" id="IPR050058">
    <property type="entry name" value="Ala-tRNA_ligase"/>
</dbReference>
<dbReference type="Gene3D" id="6.10.250.550">
    <property type="match status" value="1"/>
</dbReference>
<dbReference type="Gene3D" id="3.30.930.10">
    <property type="entry name" value="Bira Bifunctional Protein, Domain 2"/>
    <property type="match status" value="1"/>
</dbReference>
<dbReference type="InterPro" id="IPR002318">
    <property type="entry name" value="Ala-tRNA-lgiase_IIc"/>
</dbReference>
<keyword evidence="3 12" id="KW-0820">tRNA-binding</keyword>
<dbReference type="Gene3D" id="3.30.54.20">
    <property type="match status" value="1"/>
</dbReference>
<comment type="subcellular location">
    <subcellularLocation>
        <location evidence="1 12">Cytoplasm</location>
    </subcellularLocation>
</comment>
<gene>
    <name evidence="12 14" type="primary">alaS</name>
    <name evidence="14" type="ORF">G3256_08900</name>
</gene>
<evidence type="ECO:0000256" key="10">
    <source>
        <dbReference type="ARBA" id="ARBA00022917"/>
    </source>
</evidence>
<dbReference type="InterPro" id="IPR018165">
    <property type="entry name" value="Ala-tRNA-synth_IIc_core"/>
</dbReference>
<feature type="binding site" evidence="12">
    <location>
        <position position="563"/>
    </location>
    <ligand>
        <name>Zn(2+)</name>
        <dbReference type="ChEBI" id="CHEBI:29105"/>
    </ligand>
</feature>
<evidence type="ECO:0000313" key="15">
    <source>
        <dbReference type="Proteomes" id="UP000503308"/>
    </source>
</evidence>
<evidence type="ECO:0000256" key="3">
    <source>
        <dbReference type="ARBA" id="ARBA00022555"/>
    </source>
</evidence>
<dbReference type="InterPro" id="IPR018162">
    <property type="entry name" value="Ala-tRNA-ligase_IIc_anticod-bd"/>
</dbReference>
<dbReference type="SUPFAM" id="SSF101353">
    <property type="entry name" value="Putative anticodon-binding domain of alanyl-tRNA synthetase (AlaRS)"/>
    <property type="match status" value="1"/>
</dbReference>
<dbReference type="GO" id="GO:0045892">
    <property type="term" value="P:negative regulation of DNA-templated transcription"/>
    <property type="evidence" value="ECO:0007669"/>
    <property type="project" value="TreeGrafter"/>
</dbReference>
<feature type="binding site" evidence="12">
    <location>
        <position position="677"/>
    </location>
    <ligand>
        <name>Zn(2+)</name>
        <dbReference type="ChEBI" id="CHEBI:29105"/>
    </ligand>
</feature>
<keyword evidence="8 12" id="KW-0067">ATP-binding</keyword>
<accession>A0A858SSH3</accession>
<dbReference type="Gene3D" id="3.10.310.40">
    <property type="match status" value="1"/>
</dbReference>
<evidence type="ECO:0000256" key="8">
    <source>
        <dbReference type="ARBA" id="ARBA00022840"/>
    </source>
</evidence>
<evidence type="ECO:0000256" key="9">
    <source>
        <dbReference type="ARBA" id="ARBA00022884"/>
    </source>
</evidence>
<dbReference type="Pfam" id="PF01411">
    <property type="entry name" value="tRNA-synt_2c"/>
    <property type="match status" value="1"/>
</dbReference>
<keyword evidence="12" id="KW-0963">Cytoplasm</keyword>
<dbReference type="InterPro" id="IPR018163">
    <property type="entry name" value="Thr/Ala-tRNA-synth_IIc_edit"/>
</dbReference>
<dbReference type="Gene3D" id="3.30.980.10">
    <property type="entry name" value="Threonyl-trna Synthetase, Chain A, domain 2"/>
    <property type="match status" value="1"/>
</dbReference>
<evidence type="ECO:0000256" key="4">
    <source>
        <dbReference type="ARBA" id="ARBA00022598"/>
    </source>
</evidence>
<keyword evidence="5 12" id="KW-0479">Metal-binding</keyword>
<dbReference type="HAMAP" id="MF_00036_B">
    <property type="entry name" value="Ala_tRNA_synth_B"/>
    <property type="match status" value="1"/>
</dbReference>
<comment type="similarity">
    <text evidence="2 12">Belongs to the class-II aminoacyl-tRNA synthetase family.</text>
</comment>
<keyword evidence="10 12" id="KW-0648">Protein biosynthesis</keyword>
<evidence type="ECO:0000256" key="11">
    <source>
        <dbReference type="ARBA" id="ARBA00023146"/>
    </source>
</evidence>
<dbReference type="FunFam" id="3.30.980.10:FF:000004">
    <property type="entry name" value="Alanine--tRNA ligase, cytoplasmic"/>
    <property type="match status" value="1"/>
</dbReference>
<dbReference type="EMBL" id="CP048788">
    <property type="protein sequence ID" value="QJF51270.1"/>
    <property type="molecule type" value="Genomic_DNA"/>
</dbReference>
<feature type="domain" description="Alanyl-transfer RNA synthetases family profile" evidence="13">
    <location>
        <begin position="2"/>
        <end position="720"/>
    </location>
</feature>
<dbReference type="GO" id="GO:0008270">
    <property type="term" value="F:zinc ion binding"/>
    <property type="evidence" value="ECO:0007669"/>
    <property type="project" value="UniProtKB-UniRule"/>
</dbReference>
<dbReference type="InterPro" id="IPR045864">
    <property type="entry name" value="aa-tRNA-synth_II/BPL/LPL"/>
</dbReference>
<dbReference type="InterPro" id="IPR023033">
    <property type="entry name" value="Ala_tRNA_ligase_euk/bac"/>
</dbReference>
<dbReference type="AlphaFoldDB" id="A0A858SSH3"/>